<dbReference type="KEGG" id="aha:AHA_3868"/>
<dbReference type="RefSeq" id="WP_011707568.1">
    <property type="nucleotide sequence ID" value="NC_008570.1"/>
</dbReference>
<evidence type="ECO:0000256" key="4">
    <source>
        <dbReference type="SAM" id="Phobius"/>
    </source>
</evidence>
<feature type="transmembrane region" description="Helical" evidence="4">
    <location>
        <begin position="12"/>
        <end position="30"/>
    </location>
</feature>
<dbReference type="OrthoDB" id="5918848at2"/>
<name>A0KPV6_AERHH</name>
<dbReference type="InterPro" id="IPR045584">
    <property type="entry name" value="Pilin-like"/>
</dbReference>
<gene>
    <name evidence="5" type="ordered locus">AHA_3868</name>
</gene>
<dbReference type="Pfam" id="PF00114">
    <property type="entry name" value="Pilin"/>
    <property type="match status" value="1"/>
</dbReference>
<keyword evidence="4" id="KW-1133">Transmembrane helix</keyword>
<dbReference type="GO" id="GO:0007155">
    <property type="term" value="P:cell adhesion"/>
    <property type="evidence" value="ECO:0007669"/>
    <property type="project" value="InterPro"/>
</dbReference>
<reference evidence="5 6" key="1">
    <citation type="journal article" date="2006" name="J. Bacteriol.">
        <title>Genome sequence of Aeromonas hydrophila ATCC 7966T: jack of all trades.</title>
        <authorList>
            <person name="Seshadri R."/>
            <person name="Joseph S.W."/>
            <person name="Chopra A.K."/>
            <person name="Sha J."/>
            <person name="Shaw J."/>
            <person name="Graf J."/>
            <person name="Haft D."/>
            <person name="Wu M."/>
            <person name="Ren Q."/>
            <person name="Rosovitz M.J."/>
            <person name="Madupu R."/>
            <person name="Tallon L."/>
            <person name="Kim M."/>
            <person name="Jin S."/>
            <person name="Vuong H."/>
            <person name="Stine O.C."/>
            <person name="Ali A."/>
            <person name="Horneman A.J."/>
            <person name="Heidelberg J.F."/>
        </authorList>
    </citation>
    <scope>NUCLEOTIDE SEQUENCE [LARGE SCALE GENOMIC DNA]</scope>
    <source>
        <strain evidence="6">ATCC 7966 / DSM 30187 / BCRC 13018 / CCUG 14551 / JCM 1027 / KCTC 2358 / NCIMB 9240 / NCTC 8049</strain>
    </source>
</reference>
<dbReference type="GO" id="GO:0043107">
    <property type="term" value="P:type IV pilus-dependent motility"/>
    <property type="evidence" value="ECO:0007669"/>
    <property type="project" value="TreeGrafter"/>
</dbReference>
<dbReference type="EMBL" id="CP000462">
    <property type="protein sequence ID" value="ABK37201.1"/>
    <property type="molecule type" value="Genomic_DNA"/>
</dbReference>
<dbReference type="PANTHER" id="PTHR30093">
    <property type="entry name" value="GENERAL SECRETION PATHWAY PROTEIN G"/>
    <property type="match status" value="1"/>
</dbReference>
<evidence type="ECO:0000313" key="6">
    <source>
        <dbReference type="Proteomes" id="UP000000756"/>
    </source>
</evidence>
<dbReference type="STRING" id="380703.AHA_3868"/>
<sequence length="160" mass="16206">MKKQSGFTLIELMIVVAIVAILAAIALPAYQTYTLRAKYSEVIAAAGPAKTAVEVCVQSLDVTAIDLTNATAGGSCIDAANSALASAIANANAARIDTDNTKTLAAATGANTVTITVTSGTDFANLTPANPTFVMVGTVEASKQVNWTRDTGTCAAASMC</sequence>
<dbReference type="SUPFAM" id="SSF54523">
    <property type="entry name" value="Pili subunits"/>
    <property type="match status" value="1"/>
</dbReference>
<keyword evidence="4" id="KW-0472">Membrane</keyword>
<evidence type="ECO:0000256" key="3">
    <source>
        <dbReference type="RuleBase" id="RU000389"/>
    </source>
</evidence>
<organism evidence="5 6">
    <name type="scientific">Aeromonas hydrophila subsp. hydrophila (strain ATCC 7966 / DSM 30187 / BCRC 13018 / CCUG 14551 / JCM 1027 / KCTC 2358 / NCIMB 9240 / NCTC 8049)</name>
    <dbReference type="NCBI Taxonomy" id="380703"/>
    <lineage>
        <taxon>Bacteria</taxon>
        <taxon>Pseudomonadati</taxon>
        <taxon>Pseudomonadota</taxon>
        <taxon>Gammaproteobacteria</taxon>
        <taxon>Aeromonadales</taxon>
        <taxon>Aeromonadaceae</taxon>
        <taxon>Aeromonas</taxon>
    </lineage>
</organism>
<dbReference type="Proteomes" id="UP000000756">
    <property type="component" value="Chromosome"/>
</dbReference>
<dbReference type="PANTHER" id="PTHR30093:SF34">
    <property type="entry name" value="PREPILIN PEPTIDASE-DEPENDENT PROTEIN D"/>
    <property type="match status" value="1"/>
</dbReference>
<dbReference type="GeneID" id="4490027"/>
<comment type="similarity">
    <text evidence="1 3">Belongs to the N-Me-Phe pilin family.</text>
</comment>
<accession>A0KPV6</accession>
<dbReference type="AlphaFoldDB" id="A0KPV6"/>
<proteinExistence type="inferred from homology"/>
<protein>
    <submittedName>
        <fullName evidence="5">Pilin family protein</fullName>
    </submittedName>
</protein>
<dbReference type="GO" id="GO:0044096">
    <property type="term" value="C:type IV pilus"/>
    <property type="evidence" value="ECO:0007669"/>
    <property type="project" value="TreeGrafter"/>
</dbReference>
<keyword evidence="2" id="KW-0488">Methylation</keyword>
<evidence type="ECO:0000256" key="2">
    <source>
        <dbReference type="ARBA" id="ARBA00022481"/>
    </source>
</evidence>
<dbReference type="InterPro" id="IPR012902">
    <property type="entry name" value="N_methyl_site"/>
</dbReference>
<dbReference type="PROSITE" id="PS00409">
    <property type="entry name" value="PROKAR_NTER_METHYL"/>
    <property type="match status" value="1"/>
</dbReference>
<evidence type="ECO:0000313" key="5">
    <source>
        <dbReference type="EMBL" id="ABK37201.1"/>
    </source>
</evidence>
<keyword evidence="3" id="KW-0281">Fimbrium</keyword>
<dbReference type="Pfam" id="PF07963">
    <property type="entry name" value="N_methyl"/>
    <property type="match status" value="1"/>
</dbReference>
<dbReference type="eggNOG" id="COG4969">
    <property type="taxonomic scope" value="Bacteria"/>
</dbReference>
<keyword evidence="6" id="KW-1185">Reference proteome</keyword>
<evidence type="ECO:0000256" key="1">
    <source>
        <dbReference type="ARBA" id="ARBA00005233"/>
    </source>
</evidence>
<dbReference type="Gene3D" id="3.30.700.10">
    <property type="entry name" value="Glycoprotein, Type 4 Pilin"/>
    <property type="match status" value="1"/>
</dbReference>
<dbReference type="InterPro" id="IPR001082">
    <property type="entry name" value="Pilin"/>
</dbReference>
<keyword evidence="4" id="KW-0812">Transmembrane</keyword>
<dbReference type="NCBIfam" id="TIGR02532">
    <property type="entry name" value="IV_pilin_GFxxxE"/>
    <property type="match status" value="1"/>
</dbReference>
<dbReference type="EnsemblBacteria" id="ABK37201">
    <property type="protein sequence ID" value="ABK37201"/>
    <property type="gene ID" value="AHA_3868"/>
</dbReference>
<dbReference type="HOGENOM" id="CLU_091705_4_1_6"/>